<dbReference type="Proteomes" id="UP001611383">
    <property type="component" value="Chromosome"/>
</dbReference>
<keyword evidence="2" id="KW-1185">Reference proteome</keyword>
<gene>
    <name evidence="1" type="ORF">F0U60_47810</name>
</gene>
<name>A0ABY9XC55_9BACT</name>
<organism evidence="1 2">
    <name type="scientific">Archangium minus</name>
    <dbReference type="NCBI Taxonomy" id="83450"/>
    <lineage>
        <taxon>Bacteria</taxon>
        <taxon>Pseudomonadati</taxon>
        <taxon>Myxococcota</taxon>
        <taxon>Myxococcia</taxon>
        <taxon>Myxococcales</taxon>
        <taxon>Cystobacterineae</taxon>
        <taxon>Archangiaceae</taxon>
        <taxon>Archangium</taxon>
    </lineage>
</organism>
<dbReference type="EMBL" id="CP043494">
    <property type="protein sequence ID" value="WNG52991.1"/>
    <property type="molecule type" value="Genomic_DNA"/>
</dbReference>
<evidence type="ECO:0000313" key="1">
    <source>
        <dbReference type="EMBL" id="WNG52991.1"/>
    </source>
</evidence>
<evidence type="ECO:0000313" key="2">
    <source>
        <dbReference type="Proteomes" id="UP001611383"/>
    </source>
</evidence>
<proteinExistence type="predicted"/>
<reference evidence="1 2" key="1">
    <citation type="submission" date="2019-08" db="EMBL/GenBank/DDBJ databases">
        <title>Archangium and Cystobacter genomes.</title>
        <authorList>
            <person name="Chen I.-C.K."/>
            <person name="Wielgoss S."/>
        </authorList>
    </citation>
    <scope>NUCLEOTIDE SEQUENCE [LARGE SCALE GENOMIC DNA]</scope>
    <source>
        <strain evidence="1 2">Cbm 6</strain>
    </source>
</reference>
<protein>
    <submittedName>
        <fullName evidence="1">Uncharacterized protein</fullName>
    </submittedName>
</protein>
<accession>A0ABY9XC55</accession>
<sequence>MRRRIIAAAVACDYEGLAALTREKDMGFKASFGDVTDVAGYWRELETSRGQPVLAQMVKLLNLPYAKLGDLYVWPSVHRENATDEDWKAVEAVYPPKQLAEMRRQGTGYLGLRLGILSNGHWQFSLAGD</sequence>